<dbReference type="EC" id="3.5.1.28" evidence="4"/>
<evidence type="ECO:0000313" key="5">
    <source>
        <dbReference type="Proteomes" id="UP000095651"/>
    </source>
</evidence>
<evidence type="ECO:0000256" key="2">
    <source>
        <dbReference type="PROSITE-ProRule" id="PRU00591"/>
    </source>
</evidence>
<dbReference type="RefSeq" id="WP_055657691.1">
    <property type="nucleotide sequence ID" value="NZ_CABIXC010000011.1"/>
</dbReference>
<name>A0A174HP36_9FIRM</name>
<keyword evidence="3" id="KW-0732">Signal</keyword>
<evidence type="ECO:0000313" key="4">
    <source>
        <dbReference type="EMBL" id="CUO76723.1"/>
    </source>
</evidence>
<protein>
    <submittedName>
        <fullName evidence="4">Cell wall binding repeat-containing protein</fullName>
        <ecNumber evidence="4">3.5.1.28</ecNumber>
    </submittedName>
</protein>
<dbReference type="AlphaFoldDB" id="A0A174HP36"/>
<feature type="signal peptide" evidence="3">
    <location>
        <begin position="1"/>
        <end position="26"/>
    </location>
</feature>
<dbReference type="InterPro" id="IPR013783">
    <property type="entry name" value="Ig-like_fold"/>
</dbReference>
<dbReference type="PROSITE" id="PS51170">
    <property type="entry name" value="CW"/>
    <property type="match status" value="1"/>
</dbReference>
<feature type="chain" id="PRO_5008023585" evidence="3">
    <location>
        <begin position="27"/>
        <end position="317"/>
    </location>
</feature>
<dbReference type="Pfam" id="PF19127">
    <property type="entry name" value="Choline_bind_3"/>
    <property type="match status" value="1"/>
</dbReference>
<keyword evidence="4" id="KW-0378">Hydrolase</keyword>
<accession>A0A174HP36</accession>
<organism evidence="4 5">
    <name type="scientific">Hungatella hathewayi</name>
    <dbReference type="NCBI Taxonomy" id="154046"/>
    <lineage>
        <taxon>Bacteria</taxon>
        <taxon>Bacillati</taxon>
        <taxon>Bacillota</taxon>
        <taxon>Clostridia</taxon>
        <taxon>Lachnospirales</taxon>
        <taxon>Lachnospiraceae</taxon>
        <taxon>Hungatella</taxon>
    </lineage>
</organism>
<dbReference type="EMBL" id="CYZE01000011">
    <property type="protein sequence ID" value="CUO76723.1"/>
    <property type="molecule type" value="Genomic_DNA"/>
</dbReference>
<reference evidence="4 5" key="1">
    <citation type="submission" date="2015-09" db="EMBL/GenBank/DDBJ databases">
        <authorList>
            <consortium name="Pathogen Informatics"/>
        </authorList>
    </citation>
    <scope>NUCLEOTIDE SEQUENCE [LARGE SCALE GENOMIC DNA]</scope>
    <source>
        <strain evidence="4 5">2789STDY5608850</strain>
    </source>
</reference>
<dbReference type="SUPFAM" id="SSF69360">
    <property type="entry name" value="Cell wall binding repeat"/>
    <property type="match status" value="1"/>
</dbReference>
<dbReference type="Gene3D" id="2.60.40.10">
    <property type="entry name" value="Immunoglobulins"/>
    <property type="match status" value="1"/>
</dbReference>
<sequence length="317" mass="34940">MRVKKVAAALLCAALISGMTGLTALAVVETKISSVSLVVEADMEVGQNIQDQEIEVTPKSDKYSAGEYEFLNTGFSWSEEDIPVVKVSIYAEDGYKFAVSKDKITLKGATFVDYSREDESHTLVITMQLPPLAEQTSAIEQAAWTSTTGVSWSQSTGAGSYEVKLYRDGKTVGTTKTTAGNSYDFSAAMTKAGTYFYRVRPVNRLKPENKGEWVESPSRYIDNDTAAAIYQNGSPAGEWKQDESGWWYRNGDGTYTVSNWQQIDGAWYFFNERGYMATGWVDWNGKRYYCDAADGKMLVNTTTPDGYTVGADGALVQ</sequence>
<dbReference type="GO" id="GO:0008745">
    <property type="term" value="F:N-acetylmuramoyl-L-alanine amidase activity"/>
    <property type="evidence" value="ECO:0007669"/>
    <property type="project" value="UniProtKB-EC"/>
</dbReference>
<dbReference type="Proteomes" id="UP000095651">
    <property type="component" value="Unassembled WGS sequence"/>
</dbReference>
<evidence type="ECO:0000256" key="1">
    <source>
        <dbReference type="ARBA" id="ARBA00022737"/>
    </source>
</evidence>
<dbReference type="Gene3D" id="2.10.270.10">
    <property type="entry name" value="Cholin Binding"/>
    <property type="match status" value="1"/>
</dbReference>
<dbReference type="InterPro" id="IPR018337">
    <property type="entry name" value="Cell_wall/Cho-bd_repeat"/>
</dbReference>
<keyword evidence="1" id="KW-0677">Repeat</keyword>
<proteinExistence type="predicted"/>
<feature type="repeat" description="Cell wall-binding" evidence="2">
    <location>
        <begin position="257"/>
        <end position="276"/>
    </location>
</feature>
<gene>
    <name evidence="4" type="primary">lytA_15</name>
    <name evidence="4" type="ORF">ERS852407_03893</name>
</gene>
<evidence type="ECO:0000256" key="3">
    <source>
        <dbReference type="SAM" id="SignalP"/>
    </source>
</evidence>